<gene>
    <name evidence="1" type="ORF">GCT13_13145</name>
</gene>
<dbReference type="Proteomes" id="UP000484381">
    <property type="component" value="Unassembled WGS sequence"/>
</dbReference>
<keyword evidence="2" id="KW-1185">Reference proteome</keyword>
<accession>A0A7X1NAC5</accession>
<sequence length="89" mass="10112">MCRPVEERVRCVLQKFVCELAGLVIVGNGRDISMNYPRLGDWQHRLGPMIWLTSTGFVIDTSKWPGGFNLGDHSIDLVASGSKSWRRHR</sequence>
<evidence type="ECO:0000313" key="1">
    <source>
        <dbReference type="EMBL" id="MPW17858.1"/>
    </source>
</evidence>
<comment type="caution">
    <text evidence="1">The sequence shown here is derived from an EMBL/GenBank/DDBJ whole genome shotgun (WGS) entry which is preliminary data.</text>
</comment>
<dbReference type="AlphaFoldDB" id="A0A7X1NAC5"/>
<dbReference type="RefSeq" id="WP_152758593.1">
    <property type="nucleotide sequence ID" value="NZ_WHNP01000010.1"/>
</dbReference>
<organism evidence="1 2">
    <name type="scientific">Paraburkholderia franconis</name>
    <dbReference type="NCBI Taxonomy" id="2654983"/>
    <lineage>
        <taxon>Bacteria</taxon>
        <taxon>Pseudomonadati</taxon>
        <taxon>Pseudomonadota</taxon>
        <taxon>Betaproteobacteria</taxon>
        <taxon>Burkholderiales</taxon>
        <taxon>Burkholderiaceae</taxon>
        <taxon>Paraburkholderia</taxon>
    </lineage>
</organism>
<evidence type="ECO:0000313" key="2">
    <source>
        <dbReference type="Proteomes" id="UP000484381"/>
    </source>
</evidence>
<proteinExistence type="predicted"/>
<name>A0A7X1NAC5_9BURK</name>
<protein>
    <submittedName>
        <fullName evidence="1">Uncharacterized protein</fullName>
    </submittedName>
</protein>
<reference evidence="1 2" key="1">
    <citation type="submission" date="2019-10" db="EMBL/GenBank/DDBJ databases">
        <title>Paraburkholderia sp. isolated from nodules of Mimosa pudica from Brazilian Atlantic Forest soils.</title>
        <authorList>
            <person name="Paulitsch F."/>
            <person name="Hungria M."/>
            <person name="Dall'Agnol R."/>
        </authorList>
    </citation>
    <scope>NUCLEOTIDE SEQUENCE [LARGE SCALE GENOMIC DNA]</scope>
    <source>
        <strain evidence="1 2">CNPSo 3157</strain>
    </source>
</reference>
<dbReference type="EMBL" id="WHNP01000010">
    <property type="protein sequence ID" value="MPW17858.1"/>
    <property type="molecule type" value="Genomic_DNA"/>
</dbReference>